<dbReference type="EC" id="3.1.1.-" evidence="3"/>
<dbReference type="AlphaFoldDB" id="A0A371DJ26"/>
<dbReference type="Proteomes" id="UP000256964">
    <property type="component" value="Unassembled WGS sequence"/>
</dbReference>
<name>A0A371DJ26_9APHY</name>
<evidence type="ECO:0000259" key="4">
    <source>
        <dbReference type="Pfam" id="PF00135"/>
    </source>
</evidence>
<keyword evidence="6" id="KW-1185">Reference proteome</keyword>
<organism evidence="5 6">
    <name type="scientific">Lentinus brumalis</name>
    <dbReference type="NCBI Taxonomy" id="2498619"/>
    <lineage>
        <taxon>Eukaryota</taxon>
        <taxon>Fungi</taxon>
        <taxon>Dikarya</taxon>
        <taxon>Basidiomycota</taxon>
        <taxon>Agaricomycotina</taxon>
        <taxon>Agaricomycetes</taxon>
        <taxon>Polyporales</taxon>
        <taxon>Polyporaceae</taxon>
        <taxon>Lentinus</taxon>
    </lineage>
</organism>
<dbReference type="EMBL" id="KZ857390">
    <property type="protein sequence ID" value="RDX52526.1"/>
    <property type="molecule type" value="Genomic_DNA"/>
</dbReference>
<dbReference type="STRING" id="139420.A0A371DJ26"/>
<dbReference type="GO" id="GO:0016787">
    <property type="term" value="F:hydrolase activity"/>
    <property type="evidence" value="ECO:0007669"/>
    <property type="project" value="UniProtKB-KW"/>
</dbReference>
<dbReference type="InterPro" id="IPR019826">
    <property type="entry name" value="Carboxylesterase_B_AS"/>
</dbReference>
<comment type="similarity">
    <text evidence="1 3">Belongs to the type-B carboxylesterase/lipase family.</text>
</comment>
<evidence type="ECO:0000256" key="1">
    <source>
        <dbReference type="ARBA" id="ARBA00005964"/>
    </source>
</evidence>
<dbReference type="InterPro" id="IPR029058">
    <property type="entry name" value="AB_hydrolase_fold"/>
</dbReference>
<evidence type="ECO:0000256" key="3">
    <source>
        <dbReference type="RuleBase" id="RU361235"/>
    </source>
</evidence>
<feature type="domain" description="Carboxylesterase type B" evidence="4">
    <location>
        <begin position="41"/>
        <end position="532"/>
    </location>
</feature>
<gene>
    <name evidence="5" type="ORF">OH76DRAFT_1480635</name>
</gene>
<dbReference type="Gene3D" id="3.40.50.1820">
    <property type="entry name" value="alpha/beta hydrolase"/>
    <property type="match status" value="1"/>
</dbReference>
<dbReference type="Pfam" id="PF00135">
    <property type="entry name" value="COesterase"/>
    <property type="match status" value="1"/>
</dbReference>
<feature type="chain" id="PRO_5016483147" description="Carboxylic ester hydrolase" evidence="3">
    <location>
        <begin position="19"/>
        <end position="540"/>
    </location>
</feature>
<dbReference type="SUPFAM" id="SSF53474">
    <property type="entry name" value="alpha/beta-Hydrolases"/>
    <property type="match status" value="1"/>
</dbReference>
<feature type="signal peptide" evidence="3">
    <location>
        <begin position="1"/>
        <end position="18"/>
    </location>
</feature>
<evidence type="ECO:0000256" key="2">
    <source>
        <dbReference type="ARBA" id="ARBA00022801"/>
    </source>
</evidence>
<dbReference type="PANTHER" id="PTHR11559">
    <property type="entry name" value="CARBOXYLESTERASE"/>
    <property type="match status" value="1"/>
</dbReference>
<keyword evidence="3" id="KW-0732">Signal</keyword>
<keyword evidence="2 3" id="KW-0378">Hydrolase</keyword>
<sequence length="540" mass="58208">MLLLRCLLSSLPITITCALGAPFNPTGLPSVKLDEAMVYGVHDGTTNSFLGIPYAQPPVNGRRLAPPEPAAPYTGIVNASAWGNQCLNALTLGTFALPSWTTPEMQQYIYIFNSLEPAPFDEDCLNLNVITPANVSAGQKLPVVAYIFFSGFEFSGSSNVDGRVMVNRSIEIGEPIIWVSMNYRLGPYGFLPGKAVKDAKAGNLGLRDQRLALSWIQRYISSFGGDPSRVTLLGLSAGAASASLQAVANGGHAEGLFSGVWAESGALQHLQWIDAPAGQAIYDEFVSALNCSSAADSLACLREVPSETFQSVVGTSGGAFWSLTADGDFLQDLPQQALVKGKVAPVSMVTGIAEDDGTIATITFPDGANDTILAAYIQGVYPSISEANLTRLLDLYPDDPPAGSPYGTGYKYQLAQGYKRIGSLAGDMGFDSNHRLLANHLSPRQDLWSYYYQRNFIDDFGVTHGTEIPNMYGGGDMADMLIHFTNFGDPNGRHPSTYWPRYSPEEPVMLTFHGNDSLGYKADNYRAEQIDFINSLNIEP</sequence>
<protein>
    <recommendedName>
        <fullName evidence="3">Carboxylic ester hydrolase</fullName>
        <ecNumber evidence="3">3.1.1.-</ecNumber>
    </recommendedName>
</protein>
<dbReference type="InterPro" id="IPR002018">
    <property type="entry name" value="CarbesteraseB"/>
</dbReference>
<evidence type="ECO:0000313" key="5">
    <source>
        <dbReference type="EMBL" id="RDX52526.1"/>
    </source>
</evidence>
<accession>A0A371DJ26</accession>
<dbReference type="PROSITE" id="PS00122">
    <property type="entry name" value="CARBOXYLESTERASE_B_1"/>
    <property type="match status" value="1"/>
</dbReference>
<reference evidence="5 6" key="1">
    <citation type="journal article" date="2018" name="Biotechnol. Biofuels">
        <title>Integrative visual omics of the white-rot fungus Polyporus brumalis exposes the biotechnological potential of its oxidative enzymes for delignifying raw plant biomass.</title>
        <authorList>
            <person name="Miyauchi S."/>
            <person name="Rancon A."/>
            <person name="Drula E."/>
            <person name="Hage H."/>
            <person name="Chaduli D."/>
            <person name="Favel A."/>
            <person name="Grisel S."/>
            <person name="Henrissat B."/>
            <person name="Herpoel-Gimbert I."/>
            <person name="Ruiz-Duenas F.J."/>
            <person name="Chevret D."/>
            <person name="Hainaut M."/>
            <person name="Lin J."/>
            <person name="Wang M."/>
            <person name="Pangilinan J."/>
            <person name="Lipzen A."/>
            <person name="Lesage-Meessen L."/>
            <person name="Navarro D."/>
            <person name="Riley R."/>
            <person name="Grigoriev I.V."/>
            <person name="Zhou S."/>
            <person name="Raouche S."/>
            <person name="Rosso M.N."/>
        </authorList>
    </citation>
    <scope>NUCLEOTIDE SEQUENCE [LARGE SCALE GENOMIC DNA]</scope>
    <source>
        <strain evidence="5 6">BRFM 1820</strain>
    </source>
</reference>
<proteinExistence type="inferred from homology"/>
<evidence type="ECO:0000313" key="6">
    <source>
        <dbReference type="Proteomes" id="UP000256964"/>
    </source>
</evidence>
<dbReference type="OrthoDB" id="408631at2759"/>
<dbReference type="InterPro" id="IPR050309">
    <property type="entry name" value="Type-B_Carboxylest/Lipase"/>
</dbReference>